<feature type="compositionally biased region" description="Acidic residues" evidence="10">
    <location>
        <begin position="600"/>
        <end position="645"/>
    </location>
</feature>
<evidence type="ECO:0000256" key="6">
    <source>
        <dbReference type="ARBA" id="ARBA00023054"/>
    </source>
</evidence>
<reference evidence="11" key="1">
    <citation type="submission" date="2020-05" db="EMBL/GenBank/DDBJ databases">
        <title>Phylogenomic resolution of chytrid fungi.</title>
        <authorList>
            <person name="Stajich J.E."/>
            <person name="Amses K."/>
            <person name="Simmons R."/>
            <person name="Seto K."/>
            <person name="Myers J."/>
            <person name="Bonds A."/>
            <person name="Quandt C.A."/>
            <person name="Barry K."/>
            <person name="Liu P."/>
            <person name="Grigoriev I."/>
            <person name="Longcore J.E."/>
            <person name="James T.Y."/>
        </authorList>
    </citation>
    <scope>NUCLEOTIDE SEQUENCE</scope>
    <source>
        <strain evidence="11">JEL0318</strain>
    </source>
</reference>
<feature type="region of interest" description="Disordered" evidence="10">
    <location>
        <begin position="378"/>
        <end position="439"/>
    </location>
</feature>
<evidence type="ECO:0000256" key="9">
    <source>
        <dbReference type="SAM" id="Coils"/>
    </source>
</evidence>
<name>A0AAD5S3F4_9FUNG</name>
<evidence type="ECO:0000256" key="2">
    <source>
        <dbReference type="ARBA" id="ARBA00004245"/>
    </source>
</evidence>
<feature type="non-terminal residue" evidence="11">
    <location>
        <position position="988"/>
    </location>
</feature>
<evidence type="ECO:0000256" key="3">
    <source>
        <dbReference type="ARBA" id="ARBA00022490"/>
    </source>
</evidence>
<keyword evidence="12" id="KW-1185">Reference proteome</keyword>
<comment type="subcellular location">
    <subcellularLocation>
        <location evidence="1">Cell projection</location>
        <location evidence="1">Cilium</location>
    </subcellularLocation>
    <subcellularLocation>
        <location evidence="2">Cytoplasm</location>
        <location evidence="2">Cytoskeleton</location>
    </subcellularLocation>
</comment>
<keyword evidence="11" id="KW-0969">Cilium</keyword>
<proteinExistence type="predicted"/>
<feature type="region of interest" description="Disordered" evidence="10">
    <location>
        <begin position="171"/>
        <end position="220"/>
    </location>
</feature>
<evidence type="ECO:0000313" key="12">
    <source>
        <dbReference type="Proteomes" id="UP001212841"/>
    </source>
</evidence>
<evidence type="ECO:0000256" key="7">
    <source>
        <dbReference type="ARBA" id="ARBA00023212"/>
    </source>
</evidence>
<keyword evidence="4" id="KW-0853">WD repeat</keyword>
<dbReference type="Pfam" id="PF25828">
    <property type="entry name" value="CC_Cfap43"/>
    <property type="match status" value="1"/>
</dbReference>
<accession>A0AAD5S3F4</accession>
<evidence type="ECO:0000256" key="8">
    <source>
        <dbReference type="ARBA" id="ARBA00023273"/>
    </source>
</evidence>
<feature type="coiled-coil region" evidence="9">
    <location>
        <begin position="519"/>
        <end position="553"/>
    </location>
</feature>
<protein>
    <submittedName>
        <fullName evidence="11">Cilia- and flagella-associated protein 44</fullName>
    </submittedName>
</protein>
<gene>
    <name evidence="11" type="primary">WDR52</name>
    <name evidence="11" type="ORF">HK097_004273</name>
</gene>
<keyword evidence="11" id="KW-0282">Flagellum</keyword>
<dbReference type="GO" id="GO:0005929">
    <property type="term" value="C:cilium"/>
    <property type="evidence" value="ECO:0007669"/>
    <property type="project" value="UniProtKB-SubCell"/>
</dbReference>
<evidence type="ECO:0000256" key="5">
    <source>
        <dbReference type="ARBA" id="ARBA00022737"/>
    </source>
</evidence>
<comment type="caution">
    <text evidence="11">The sequence shown here is derived from an EMBL/GenBank/DDBJ whole genome shotgun (WGS) entry which is preliminary data.</text>
</comment>
<dbReference type="EMBL" id="JADGJD010002077">
    <property type="protein sequence ID" value="KAJ3035172.1"/>
    <property type="molecule type" value="Genomic_DNA"/>
</dbReference>
<organism evidence="11 12">
    <name type="scientific">Rhizophlyctis rosea</name>
    <dbReference type="NCBI Taxonomy" id="64517"/>
    <lineage>
        <taxon>Eukaryota</taxon>
        <taxon>Fungi</taxon>
        <taxon>Fungi incertae sedis</taxon>
        <taxon>Chytridiomycota</taxon>
        <taxon>Chytridiomycota incertae sedis</taxon>
        <taxon>Chytridiomycetes</taxon>
        <taxon>Rhizophlyctidales</taxon>
        <taxon>Rhizophlyctidaceae</taxon>
        <taxon>Rhizophlyctis</taxon>
    </lineage>
</organism>
<dbReference type="PANTHER" id="PTHR14885:SF3">
    <property type="entry name" value="CILIA- AND FLAGELLA-ASSOCIATED PROTEIN 44"/>
    <property type="match status" value="1"/>
</dbReference>
<keyword evidence="8" id="KW-0966">Cell projection</keyword>
<feature type="coiled-coil region" evidence="9">
    <location>
        <begin position="745"/>
        <end position="779"/>
    </location>
</feature>
<feature type="compositionally biased region" description="Low complexity" evidence="10">
    <location>
        <begin position="392"/>
        <end position="403"/>
    </location>
</feature>
<feature type="compositionally biased region" description="Basic and acidic residues" evidence="10">
    <location>
        <begin position="210"/>
        <end position="220"/>
    </location>
</feature>
<dbReference type="PANTHER" id="PTHR14885">
    <property type="entry name" value="CILIA- AND FLAGELLA-ASSOCIATED PROTEIN 43-RELATED"/>
    <property type="match status" value="1"/>
</dbReference>
<feature type="compositionally biased region" description="Polar residues" evidence="10">
    <location>
        <begin position="171"/>
        <end position="206"/>
    </location>
</feature>
<keyword evidence="6 9" id="KW-0175">Coiled coil</keyword>
<evidence type="ECO:0000313" key="11">
    <source>
        <dbReference type="EMBL" id="KAJ3035172.1"/>
    </source>
</evidence>
<feature type="coiled-coil region" evidence="9">
    <location>
        <begin position="662"/>
        <end position="717"/>
    </location>
</feature>
<dbReference type="GO" id="GO:0005856">
    <property type="term" value="C:cytoskeleton"/>
    <property type="evidence" value="ECO:0007669"/>
    <property type="project" value="UniProtKB-SubCell"/>
</dbReference>
<dbReference type="Proteomes" id="UP001212841">
    <property type="component" value="Unassembled WGS sequence"/>
</dbReference>
<evidence type="ECO:0000256" key="4">
    <source>
        <dbReference type="ARBA" id="ARBA00022574"/>
    </source>
</evidence>
<keyword evidence="5" id="KW-0677">Repeat</keyword>
<sequence>FDDADYLEQEAENLREVDDITESGAYSLQEEKIKAEKDKEIEDAEIKKQVTRDYIQELRNEFLKLVAENEKAGGRRMIPRDELGVDPDLRDDIEAETQEKIYNVKRELEWISEKESIGPAKLKKKFLEGVEMERLELSAFLSNHSVATFRTLKLDQSLEAALQPLAQASKFASKSTVSARDSLTNRSENQQILQSEPDSLAQSPTKKPQKPTDSKSKLEARKQLRADRQLLWKELLDQKPDDSYEDPRDVAAIRYAESHMGDYKLKTGEKYIVPENERVDADKKRRQIWGLKESVWGLKQPFNEKVLKMRDRKQALTEHIKLQNATVAEINAELITLGEEAVPVVWSPTMESTAYPENRYKITDSDLVAFQKSEAAALSQSHRGGGDELGFASAPAAAPPAKSAKSRPTTSAATAQVLHGGGGGSEESGKGEEGASKSQLEVVEAEMRRVELVYRRDSILKSIDRAVREFDADICALEKERIILEGDLKFADMKLLLLYQEWVLLKEFEKHDNALADKLINKRNEKDEIDVRIKECQEKLNGKKAEIELVIKREKEIQEEFHRALGENNKYEELLTKIFKKKIKRSKKKSKPEGTRKNEDGEDVPLEEDEEEEEDEDEDDDDMSDIDDESDVGDNEAEGPDECPSDCDVGIFNRVLELRDKKLDQEDVLGEIQKAIEALKKENDALIKKEKIIDMAFKNTEAEIQDFQTQKQQKLNELDVSVPLRLHQIQYLERNALPTNLSPSLVFVNDGLSKLRNRIKELQQEKADIRKQHKELRKMHVNLIKSRKEKQFKLQEHQTRATDVQMLKFGQIIDLEKLERMGVNRTADELRDKLAKEDVKRMKELEAWDDQIGELKERLTGVTRENTERVERVVDLMEVKGRVEGVLDESQSSVTAEYSGPQKKDIQERQKLVTIVQAQAAEIDALKREIETLIRKQLLPPIRKTYLSGTASQGGQVVVDGSGGLAVGSFEEEGVPGSAEPGVMVGQV</sequence>
<keyword evidence="7" id="KW-0206">Cytoskeleton</keyword>
<keyword evidence="3" id="KW-0963">Cytoplasm</keyword>
<dbReference type="AlphaFoldDB" id="A0AAD5S3F4"/>
<evidence type="ECO:0000256" key="1">
    <source>
        <dbReference type="ARBA" id="ARBA00004138"/>
    </source>
</evidence>
<feature type="region of interest" description="Disordered" evidence="10">
    <location>
        <begin position="589"/>
        <end position="646"/>
    </location>
</feature>
<evidence type="ECO:0000256" key="10">
    <source>
        <dbReference type="SAM" id="MobiDB-lite"/>
    </source>
</evidence>